<keyword evidence="3" id="KW-0560">Oxidoreductase</keyword>
<evidence type="ECO:0000256" key="4">
    <source>
        <dbReference type="ARBA" id="ARBA00023027"/>
    </source>
</evidence>
<dbReference type="InterPro" id="IPR016160">
    <property type="entry name" value="Ald_DH_CS_CYS"/>
</dbReference>
<protein>
    <recommendedName>
        <fullName evidence="2">methylmalonate-semialdehyde dehydrogenase (CoA acylating)</fullName>
        <ecNumber evidence="2">1.2.1.27</ecNumber>
    </recommendedName>
</protein>
<feature type="domain" description="Aldehyde dehydrogenase" evidence="5">
    <location>
        <begin position="3"/>
        <end position="66"/>
    </location>
</feature>
<evidence type="ECO:0000259" key="5">
    <source>
        <dbReference type="Pfam" id="PF00171"/>
    </source>
</evidence>
<evidence type="ECO:0000256" key="3">
    <source>
        <dbReference type="ARBA" id="ARBA00023002"/>
    </source>
</evidence>
<dbReference type="Gene3D" id="3.40.605.10">
    <property type="entry name" value="Aldehyde Dehydrogenase, Chain A, domain 1"/>
    <property type="match status" value="1"/>
</dbReference>
<dbReference type="InterPro" id="IPR016163">
    <property type="entry name" value="Ald_DH_C"/>
</dbReference>
<sequence length="305" mass="32400">MDTSTRRLPLGVCASIAPFNFPAMIPLWSIPMAIATGNTLIVKPSERDPGAAMIIAELCQRAGLPAEGGRLAKRVQANLGAKNHAVIMPDANKNHALNSLIGAAFGAAGQRCMAISVAVLVGNAQQWLPDLVERAKKLKVNQGFEKGADFGPVISPASKQRITGLIASAEEQGGKVILDGRGLEVPGYPDGNWVGPTIIEATTDMRCYREEIFGPVLVVIPADTLDDALAIINSNKYGNGTAIFTQSGATARKFEVEVEASFLGDIPFYGRSGIDFYTQNKTTTALWKAEDAIGNKASVDMPTHH</sequence>
<dbReference type="Proteomes" id="UP000309038">
    <property type="component" value="Unassembled WGS sequence"/>
</dbReference>
<dbReference type="PANTHER" id="PTHR43866">
    <property type="entry name" value="MALONATE-SEMIALDEHYDE DEHYDROGENASE"/>
    <property type="match status" value="1"/>
</dbReference>
<dbReference type="GO" id="GO:0006574">
    <property type="term" value="P:L-valine catabolic process"/>
    <property type="evidence" value="ECO:0007669"/>
    <property type="project" value="TreeGrafter"/>
</dbReference>
<dbReference type="PANTHER" id="PTHR43866:SF3">
    <property type="entry name" value="METHYLMALONATE-SEMIALDEHYDE DEHYDROGENASE [ACYLATING], MITOCHONDRIAL"/>
    <property type="match status" value="1"/>
</dbReference>
<evidence type="ECO:0000313" key="7">
    <source>
        <dbReference type="Proteomes" id="UP000309038"/>
    </source>
</evidence>
<gene>
    <name evidence="6" type="ORF">EW026_g3793</name>
</gene>
<accession>A0A4V3XAJ9</accession>
<keyword evidence="7" id="KW-1185">Reference proteome</keyword>
<dbReference type="EC" id="1.2.1.27" evidence="2"/>
<dbReference type="FunFam" id="3.40.309.10:FF:000002">
    <property type="entry name" value="Methylmalonate-semialdehyde dehydrogenase (Acylating)"/>
    <property type="match status" value="1"/>
</dbReference>
<dbReference type="GO" id="GO:0005739">
    <property type="term" value="C:mitochondrion"/>
    <property type="evidence" value="ECO:0007669"/>
    <property type="project" value="TreeGrafter"/>
</dbReference>
<evidence type="ECO:0000256" key="2">
    <source>
        <dbReference type="ARBA" id="ARBA00013048"/>
    </source>
</evidence>
<evidence type="ECO:0000256" key="1">
    <source>
        <dbReference type="ARBA" id="ARBA00009986"/>
    </source>
</evidence>
<evidence type="ECO:0000313" key="6">
    <source>
        <dbReference type="EMBL" id="THG98372.1"/>
    </source>
</evidence>
<feature type="domain" description="Aldehyde dehydrogenase" evidence="5">
    <location>
        <begin position="70"/>
        <end position="261"/>
    </location>
</feature>
<dbReference type="InterPro" id="IPR016161">
    <property type="entry name" value="Ald_DH/histidinol_DH"/>
</dbReference>
<dbReference type="EMBL" id="SGPJ01000122">
    <property type="protein sequence ID" value="THG98372.1"/>
    <property type="molecule type" value="Genomic_DNA"/>
</dbReference>
<comment type="caution">
    <text evidence="6">The sequence shown here is derived from an EMBL/GenBank/DDBJ whole genome shotgun (WGS) entry which is preliminary data.</text>
</comment>
<dbReference type="Pfam" id="PF00171">
    <property type="entry name" value="Aldedh"/>
    <property type="match status" value="2"/>
</dbReference>
<dbReference type="SUPFAM" id="SSF53720">
    <property type="entry name" value="ALDH-like"/>
    <property type="match status" value="1"/>
</dbReference>
<proteinExistence type="inferred from homology"/>
<dbReference type="GO" id="GO:0006210">
    <property type="term" value="P:thymine catabolic process"/>
    <property type="evidence" value="ECO:0007669"/>
    <property type="project" value="TreeGrafter"/>
</dbReference>
<dbReference type="InterPro" id="IPR010061">
    <property type="entry name" value="MeMal-semiAld_DH"/>
</dbReference>
<comment type="similarity">
    <text evidence="1">Belongs to the aldehyde dehydrogenase family.</text>
</comment>
<organism evidence="6 7">
    <name type="scientific">Hermanssonia centrifuga</name>
    <dbReference type="NCBI Taxonomy" id="98765"/>
    <lineage>
        <taxon>Eukaryota</taxon>
        <taxon>Fungi</taxon>
        <taxon>Dikarya</taxon>
        <taxon>Basidiomycota</taxon>
        <taxon>Agaricomycotina</taxon>
        <taxon>Agaricomycetes</taxon>
        <taxon>Polyporales</taxon>
        <taxon>Meruliaceae</taxon>
        <taxon>Hermanssonia</taxon>
    </lineage>
</organism>
<dbReference type="PROSITE" id="PS00070">
    <property type="entry name" value="ALDEHYDE_DEHYDR_CYS"/>
    <property type="match status" value="1"/>
</dbReference>
<dbReference type="InterPro" id="IPR016162">
    <property type="entry name" value="Ald_DH_N"/>
</dbReference>
<reference evidence="6 7" key="1">
    <citation type="submission" date="2019-02" db="EMBL/GenBank/DDBJ databases">
        <title>Genome sequencing of the rare red list fungi Phlebia centrifuga.</title>
        <authorList>
            <person name="Buettner E."/>
            <person name="Kellner H."/>
        </authorList>
    </citation>
    <scope>NUCLEOTIDE SEQUENCE [LARGE SCALE GENOMIC DNA]</scope>
    <source>
        <strain evidence="6 7">DSM 108282</strain>
    </source>
</reference>
<dbReference type="Gene3D" id="3.40.309.10">
    <property type="entry name" value="Aldehyde Dehydrogenase, Chain A, domain 2"/>
    <property type="match status" value="1"/>
</dbReference>
<dbReference type="GO" id="GO:0004491">
    <property type="term" value="F:methylmalonate-semialdehyde dehydrogenase (acylating, NAD) activity"/>
    <property type="evidence" value="ECO:0007669"/>
    <property type="project" value="UniProtKB-EC"/>
</dbReference>
<name>A0A4V3XAJ9_9APHY</name>
<dbReference type="AlphaFoldDB" id="A0A4V3XAJ9"/>
<keyword evidence="4" id="KW-0520">NAD</keyword>
<dbReference type="InterPro" id="IPR015590">
    <property type="entry name" value="Aldehyde_DH_dom"/>
</dbReference>